<accession>A0ABS0P1S3</accession>
<name>A0ABS0P1S3_9BRAD</name>
<dbReference type="InterPro" id="IPR036255">
    <property type="entry name" value="YgfB-like_sf"/>
</dbReference>
<keyword evidence="2" id="KW-1185">Reference proteome</keyword>
<protein>
    <submittedName>
        <fullName evidence="1">UPF0149 family protein</fullName>
    </submittedName>
</protein>
<reference evidence="1 2" key="1">
    <citation type="submission" date="2020-07" db="EMBL/GenBank/DDBJ databases">
        <title>Bradyrhizobium diversity isolated from nodules of indigenous legumes of Western Australia.</title>
        <authorList>
            <person name="Klepa M.S."/>
        </authorList>
    </citation>
    <scope>NUCLEOTIDE SEQUENCE [LARGE SCALE GENOMIC DNA]</scope>
    <source>
        <strain evidence="1 2">CNPSo 4019</strain>
    </source>
</reference>
<dbReference type="SUPFAM" id="SSF103642">
    <property type="entry name" value="Sec-C motif"/>
    <property type="match status" value="1"/>
</dbReference>
<dbReference type="EMBL" id="JACEGD010000011">
    <property type="protein sequence ID" value="MBH5387213.1"/>
    <property type="molecule type" value="Genomic_DNA"/>
</dbReference>
<comment type="caution">
    <text evidence="1">The sequence shown here is derived from an EMBL/GenBank/DDBJ whole genome shotgun (WGS) entry which is preliminary data.</text>
</comment>
<dbReference type="Proteomes" id="UP001194539">
    <property type="component" value="Unassembled WGS sequence"/>
</dbReference>
<gene>
    <name evidence="1" type="ORF">H1B27_13150</name>
</gene>
<proteinExistence type="predicted"/>
<dbReference type="PANTHER" id="PTHR33747:SF1">
    <property type="entry name" value="ADENYLATE CYCLASE-ASSOCIATED CAP C-TERMINAL DOMAIN-CONTAINING PROTEIN"/>
    <property type="match status" value="1"/>
</dbReference>
<dbReference type="InterPro" id="IPR011978">
    <property type="entry name" value="YgfB-like"/>
</dbReference>
<evidence type="ECO:0000313" key="1">
    <source>
        <dbReference type="EMBL" id="MBH5387213.1"/>
    </source>
</evidence>
<dbReference type="Pfam" id="PF02810">
    <property type="entry name" value="SEC-C"/>
    <property type="match status" value="1"/>
</dbReference>
<dbReference type="NCBIfam" id="TIGR02292">
    <property type="entry name" value="ygfB_yecA"/>
    <property type="match status" value="1"/>
</dbReference>
<sequence>MLLDELDGFIAGLLTCPELIMPSDWLPVVWHEDSADQAPVFENRDHANRVLGLVMEHYNNVARTLMERPERYGPLFCVDTRNDDVLWELWIGGFEKAVALRPAAWKELLDADADTAAAMSGMLLLAEIARGDKEVEFDDPILTAAPDKIADWVVILNEWRLANHQPIQDSGPTTFTAPGTKVGRNKPCPCGSGKKYKKCCGLN</sequence>
<dbReference type="SUPFAM" id="SSF101327">
    <property type="entry name" value="YgfB-like"/>
    <property type="match status" value="1"/>
</dbReference>
<dbReference type="Gene3D" id="3.10.450.50">
    <property type="match status" value="1"/>
</dbReference>
<organism evidence="1 2">
    <name type="scientific">Bradyrhizobium diversitatis</name>
    <dbReference type="NCBI Taxonomy" id="2755406"/>
    <lineage>
        <taxon>Bacteria</taxon>
        <taxon>Pseudomonadati</taxon>
        <taxon>Pseudomonadota</taxon>
        <taxon>Alphaproteobacteria</taxon>
        <taxon>Hyphomicrobiales</taxon>
        <taxon>Nitrobacteraceae</taxon>
        <taxon>Bradyrhizobium</taxon>
    </lineage>
</organism>
<dbReference type="PANTHER" id="PTHR33747">
    <property type="entry name" value="UPF0225 PROTEIN SCO1677"/>
    <property type="match status" value="1"/>
</dbReference>
<dbReference type="InterPro" id="IPR004027">
    <property type="entry name" value="SEC_C_motif"/>
</dbReference>
<dbReference type="Pfam" id="PF03695">
    <property type="entry name" value="UPF0149"/>
    <property type="match status" value="1"/>
</dbReference>
<evidence type="ECO:0000313" key="2">
    <source>
        <dbReference type="Proteomes" id="UP001194539"/>
    </source>
</evidence>